<dbReference type="EMBL" id="HBIR01052229">
    <property type="protein sequence ID" value="CAE0588213.1"/>
    <property type="molecule type" value="Transcribed_RNA"/>
</dbReference>
<gene>
    <name evidence="1" type="ORF">EHUX00137_LOCUS40766</name>
</gene>
<name>A0A7S3TNT9_EMIHU</name>
<evidence type="ECO:0000313" key="1">
    <source>
        <dbReference type="EMBL" id="CAE0588213.1"/>
    </source>
</evidence>
<reference evidence="1" key="1">
    <citation type="submission" date="2021-01" db="EMBL/GenBank/DDBJ databases">
        <authorList>
            <person name="Corre E."/>
            <person name="Pelletier E."/>
            <person name="Niang G."/>
            <person name="Scheremetjew M."/>
            <person name="Finn R."/>
            <person name="Kale V."/>
            <person name="Holt S."/>
            <person name="Cochrane G."/>
            <person name="Meng A."/>
            <person name="Brown T."/>
            <person name="Cohen L."/>
        </authorList>
    </citation>
    <scope>NUCLEOTIDE SEQUENCE</scope>
    <source>
        <strain evidence="1">379</strain>
    </source>
</reference>
<proteinExistence type="predicted"/>
<protein>
    <submittedName>
        <fullName evidence="1">Uncharacterized protein</fullName>
    </submittedName>
</protein>
<sequence length="382" mass="42256">MDFFGGAVGGDTMLNPWASLITDSLDDVIEQNESRWVMLRMLCDSVGEATVAEQSAALFPAEARLEAAKKLITNHIAVLKDVTNPSPSTQLELARVPRAEGKFVDLFLLEVARRLLGHRKGITAAAAATNFLESRLDLSNEKQCEVYAASARYLSLRIQSTPEMKKGRNPDMDEEASRAFVAVCFEVGEADLRWRTFRDLIMRPGASAGDTLGIGSQHPRSAREEAARRMMSNHLDVLHDVTNPSPLTQVDELQRVPECYRPQVDMMLRETIRRLWGRGPGPEDFALWQSLEERIDENDPGGEMQAVWGATAAYLDGRVQRTPEQKAGREPEMSLAASTAFLQVVTEIGSGRRLEVEEVPTRWNLAIGISTGAEKSSTCILS</sequence>
<dbReference type="AlphaFoldDB" id="A0A7S3TNT9"/>
<accession>A0A7S3TNT9</accession>
<organism evidence="1">
    <name type="scientific">Emiliania huxleyi</name>
    <name type="common">Coccolithophore</name>
    <name type="synonym">Pontosphaera huxleyi</name>
    <dbReference type="NCBI Taxonomy" id="2903"/>
    <lineage>
        <taxon>Eukaryota</taxon>
        <taxon>Haptista</taxon>
        <taxon>Haptophyta</taxon>
        <taxon>Prymnesiophyceae</taxon>
        <taxon>Isochrysidales</taxon>
        <taxon>Noelaerhabdaceae</taxon>
        <taxon>Emiliania</taxon>
    </lineage>
</organism>